<name>A0A0E9TJ37_ANGAN</name>
<proteinExistence type="predicted"/>
<dbReference type="AlphaFoldDB" id="A0A0E9TJ37"/>
<protein>
    <submittedName>
        <fullName evidence="1">Uncharacterized protein</fullName>
    </submittedName>
</protein>
<organism evidence="1">
    <name type="scientific">Anguilla anguilla</name>
    <name type="common">European freshwater eel</name>
    <name type="synonym">Muraena anguilla</name>
    <dbReference type="NCBI Taxonomy" id="7936"/>
    <lineage>
        <taxon>Eukaryota</taxon>
        <taxon>Metazoa</taxon>
        <taxon>Chordata</taxon>
        <taxon>Craniata</taxon>
        <taxon>Vertebrata</taxon>
        <taxon>Euteleostomi</taxon>
        <taxon>Actinopterygii</taxon>
        <taxon>Neopterygii</taxon>
        <taxon>Teleostei</taxon>
        <taxon>Anguilliformes</taxon>
        <taxon>Anguillidae</taxon>
        <taxon>Anguilla</taxon>
    </lineage>
</organism>
<evidence type="ECO:0000313" key="1">
    <source>
        <dbReference type="EMBL" id="JAH52895.1"/>
    </source>
</evidence>
<accession>A0A0E9TJ37</accession>
<sequence length="18" mass="1895">MMMTNGGEIRILGSQSGI</sequence>
<dbReference type="EMBL" id="GBXM01055682">
    <property type="protein sequence ID" value="JAH52895.1"/>
    <property type="molecule type" value="Transcribed_RNA"/>
</dbReference>
<reference evidence="1" key="2">
    <citation type="journal article" date="2015" name="Fish Shellfish Immunol.">
        <title>Early steps in the European eel (Anguilla anguilla)-Vibrio vulnificus interaction in the gills: Role of the RtxA13 toxin.</title>
        <authorList>
            <person name="Callol A."/>
            <person name="Pajuelo D."/>
            <person name="Ebbesson L."/>
            <person name="Teles M."/>
            <person name="MacKenzie S."/>
            <person name="Amaro C."/>
        </authorList>
    </citation>
    <scope>NUCLEOTIDE SEQUENCE</scope>
</reference>
<reference evidence="1" key="1">
    <citation type="submission" date="2014-11" db="EMBL/GenBank/DDBJ databases">
        <authorList>
            <person name="Amaro Gonzalez C."/>
        </authorList>
    </citation>
    <scope>NUCLEOTIDE SEQUENCE</scope>
</reference>